<evidence type="ECO:0000259" key="1">
    <source>
        <dbReference type="SMART" id="SM01264"/>
    </source>
</evidence>
<reference evidence="3" key="1">
    <citation type="submission" date="2016-10" db="EMBL/GenBank/DDBJ databases">
        <authorList>
            <person name="Varghese N."/>
            <person name="Submissions S."/>
        </authorList>
    </citation>
    <scope>NUCLEOTIDE SEQUENCE [LARGE SCALE GENOMIC DNA]</scope>
    <source>
        <strain evidence="3">M83</strain>
    </source>
</reference>
<dbReference type="Proteomes" id="UP000187651">
    <property type="component" value="Unassembled WGS sequence"/>
</dbReference>
<proteinExistence type="predicted"/>
<dbReference type="InterPro" id="IPR013578">
    <property type="entry name" value="Peptidase_M16C_assoc"/>
</dbReference>
<dbReference type="SMART" id="SM01264">
    <property type="entry name" value="M16C_associated"/>
    <property type="match status" value="1"/>
</dbReference>
<dbReference type="Pfam" id="PF22516">
    <property type="entry name" value="PreP_C"/>
    <property type="match status" value="1"/>
</dbReference>
<dbReference type="PANTHER" id="PTHR43016:SF13">
    <property type="entry name" value="PRESEQUENCE PROTEASE, MITOCHONDRIAL"/>
    <property type="match status" value="1"/>
</dbReference>
<dbReference type="SUPFAM" id="SSF63411">
    <property type="entry name" value="LuxS/MPP-like metallohydrolase"/>
    <property type="match status" value="4"/>
</dbReference>
<accession>A0A1G9U6T3</accession>
<dbReference type="InterPro" id="IPR007863">
    <property type="entry name" value="Peptidase_M16_C"/>
</dbReference>
<dbReference type="Pfam" id="PF08367">
    <property type="entry name" value="M16C_assoc"/>
    <property type="match status" value="1"/>
</dbReference>
<dbReference type="InterPro" id="IPR011249">
    <property type="entry name" value="Metalloenz_LuxS/M16"/>
</dbReference>
<dbReference type="InterPro" id="IPR055130">
    <property type="entry name" value="PreP_C"/>
</dbReference>
<organism evidence="2 3">
    <name type="scientific">Lachnospira pectinoschiza</name>
    <dbReference type="NCBI Taxonomy" id="28052"/>
    <lineage>
        <taxon>Bacteria</taxon>
        <taxon>Bacillati</taxon>
        <taxon>Bacillota</taxon>
        <taxon>Clostridia</taxon>
        <taxon>Lachnospirales</taxon>
        <taxon>Lachnospiraceae</taxon>
        <taxon>Lachnospira</taxon>
    </lineage>
</organism>
<evidence type="ECO:0000313" key="3">
    <source>
        <dbReference type="Proteomes" id="UP000187651"/>
    </source>
</evidence>
<gene>
    <name evidence="2" type="ORF">SAMN05216544_0635</name>
</gene>
<dbReference type="OrthoDB" id="9762027at2"/>
<name>A0A1G9U6T3_9FIRM</name>
<dbReference type="FunFam" id="3.30.830.10:FF:000034">
    <property type="entry name" value="presequence protease 1, chloroplastic/mitochondrial"/>
    <property type="match status" value="1"/>
</dbReference>
<feature type="domain" description="Peptidase M16C associated" evidence="1">
    <location>
        <begin position="473"/>
        <end position="724"/>
    </location>
</feature>
<dbReference type="GO" id="GO:0016485">
    <property type="term" value="P:protein processing"/>
    <property type="evidence" value="ECO:0007669"/>
    <property type="project" value="TreeGrafter"/>
</dbReference>
<protein>
    <recommendedName>
        <fullName evidence="1">Peptidase M16C associated domain-containing protein</fullName>
    </recommendedName>
</protein>
<dbReference type="RefSeq" id="WP_074520878.1">
    <property type="nucleotide sequence ID" value="NZ_FNHZ01000001.1"/>
</dbReference>
<dbReference type="PANTHER" id="PTHR43016">
    <property type="entry name" value="PRESEQUENCE PROTEASE"/>
    <property type="match status" value="1"/>
</dbReference>
<evidence type="ECO:0000313" key="2">
    <source>
        <dbReference type="EMBL" id="SDM55533.1"/>
    </source>
</evidence>
<keyword evidence="3" id="KW-1185">Reference proteome</keyword>
<dbReference type="AlphaFoldDB" id="A0A1G9U6T3"/>
<sequence>MDLKAHFDKLKNFSRGDYETISVEQLEDLNSVGLLLKHKKSGAKICLVSNDDNNKVFSIGFKTPPTNDTGTQHIIEHSTLCGSRKYPVKDPFVELVKGSLNTFLNAMTYPDKTIYPVASCNDVDFKNLTDVYMDAVFYPNMYKEKKIFMQEGWHYELESKDAPLKFNGVVFNEMKGAFSSADDVLARYTFSSLFPDNNYKYESGGDPEVIPDLTYEEFLKYHGEYYHPVNSYIYIYGDFDINERLDYLAKEYLDNFDKADVNINTDIAYQKGFDKPLDLVREYAIADDESEENNTYFSYNTVVGTSTDDKLYLAMDILDYALVLAPGAPLKQALIDAGIGTDIYSDFESSVYQPIYSIVAKNANAAKKDEFVKVVNETLTKLRDEGINPRLLLAALNYYEFKYREADYGPFPKGLMYYLNMNDSWFYDETKPFVHVKEGKIYAELREEIDKGYFENLIDKYLLNNNHKLILTLNPKKGLDEARRQKEAKRLADYKATLTDEQLEEIIKSTKELKEYQDTPSSQKDLETIPMLKLSDIEKKPEKLYIDKREVNGVDVVFSDLFTNKIAYSLLSFDCKDVPEELIPYVGLLSTVMTAMDTKNYSYQELTNEININSGGIRTDGAAIYSDKDDLDKFTIRYELKGKSLYNKLDFIFDMYKEIIYTTKFDDYKRLKEILARSKSRLEGSMVSAGNTVAVMNTLSQFSKKAHYSNLMKGYQYYSFIERLNANFDELKETIVSKLNELVSYIFNKDNLVVHITADDEGYELFEKSLKKFLEDVPDNKYEVAKREYVPKKVKTGFTSSSQVQYVAMCGNYIKEGYEYTGALKVLKVIFSYDYLWINVRVKGGAYGCNSSFLRNGDMYLSSYRDPNLKETIDIFKKAYEYVENFDVSDRDMLKYIIGTISDLDTPLNPSAKGIRSFSAYLSNADYDTFAKERKEILECDVKAIKALAPIVKLAMEQDYLSVVGNQQVIQDNKEIFDEVKPLILSSGN</sequence>
<dbReference type="GO" id="GO:0046872">
    <property type="term" value="F:metal ion binding"/>
    <property type="evidence" value="ECO:0007669"/>
    <property type="project" value="InterPro"/>
</dbReference>
<dbReference type="Gene3D" id="3.30.830.10">
    <property type="entry name" value="Metalloenzyme, LuxS/M16 peptidase-like"/>
    <property type="match status" value="4"/>
</dbReference>
<dbReference type="GO" id="GO:0004222">
    <property type="term" value="F:metalloendopeptidase activity"/>
    <property type="evidence" value="ECO:0007669"/>
    <property type="project" value="TreeGrafter"/>
</dbReference>
<dbReference type="Pfam" id="PF05193">
    <property type="entry name" value="Peptidase_M16_C"/>
    <property type="match status" value="1"/>
</dbReference>
<dbReference type="EMBL" id="FNHZ01000001">
    <property type="protein sequence ID" value="SDM55533.1"/>
    <property type="molecule type" value="Genomic_DNA"/>
</dbReference>